<name>A0ABN9Y6Z0_9DINO</name>
<dbReference type="EMBL" id="CAUYUJ010021915">
    <property type="protein sequence ID" value="CAK0907763.1"/>
    <property type="molecule type" value="Genomic_DNA"/>
</dbReference>
<comment type="caution">
    <text evidence="2">The sequence shown here is derived from an EMBL/GenBank/DDBJ whole genome shotgun (WGS) entry which is preliminary data.</text>
</comment>
<proteinExistence type="predicted"/>
<evidence type="ECO:0000256" key="1">
    <source>
        <dbReference type="SAM" id="MobiDB-lite"/>
    </source>
</evidence>
<feature type="region of interest" description="Disordered" evidence="1">
    <location>
        <begin position="25"/>
        <end position="54"/>
    </location>
</feature>
<keyword evidence="3" id="KW-1185">Reference proteome</keyword>
<gene>
    <name evidence="2" type="ORF">PCOR1329_LOCUS82676</name>
</gene>
<protein>
    <submittedName>
        <fullName evidence="2">Uncharacterized protein</fullName>
    </submittedName>
</protein>
<organism evidence="2 3">
    <name type="scientific">Prorocentrum cordatum</name>
    <dbReference type="NCBI Taxonomy" id="2364126"/>
    <lineage>
        <taxon>Eukaryota</taxon>
        <taxon>Sar</taxon>
        <taxon>Alveolata</taxon>
        <taxon>Dinophyceae</taxon>
        <taxon>Prorocentrales</taxon>
        <taxon>Prorocentraceae</taxon>
        <taxon>Prorocentrum</taxon>
    </lineage>
</organism>
<reference evidence="2" key="1">
    <citation type="submission" date="2023-10" db="EMBL/GenBank/DDBJ databases">
        <authorList>
            <person name="Chen Y."/>
            <person name="Shah S."/>
            <person name="Dougan E. K."/>
            <person name="Thang M."/>
            <person name="Chan C."/>
        </authorList>
    </citation>
    <scope>NUCLEOTIDE SEQUENCE [LARGE SCALE GENOMIC DNA]</scope>
</reference>
<evidence type="ECO:0000313" key="3">
    <source>
        <dbReference type="Proteomes" id="UP001189429"/>
    </source>
</evidence>
<evidence type="ECO:0000313" key="2">
    <source>
        <dbReference type="EMBL" id="CAK0907763.1"/>
    </source>
</evidence>
<sequence length="275" mass="29400">MHIHRLASAYAASGRCREFTKGFSAGGMCSSSRSSRSDMQGAKSPTQSEAAKAPARTFALCPASMPRRRDNYTREPPLRLRRLAPSRAAAAAAAALLVPPAQHRVAGLLHGAPGGAGARGLDAQGPIVVPRQNMQKQVNPTSSLPALTMCWPSPPMPRTRYMSKIHANMSGQDHFAAACTVLMQVAACFSRCGESEYRQRSPSPRRTSLIIGTTIAYSTRTTTPGQHPLDAIENTNEISVSVRSRSGLTMPADGTTEMLRRRLSRVQTSPGTSSA</sequence>
<accession>A0ABN9Y6Z0</accession>
<dbReference type="Proteomes" id="UP001189429">
    <property type="component" value="Unassembled WGS sequence"/>
</dbReference>